<evidence type="ECO:0000256" key="7">
    <source>
        <dbReference type="ARBA" id="ARBA00022842"/>
    </source>
</evidence>
<accession>A0A365H2J1</accession>
<keyword evidence="8" id="KW-0520">NAD</keyword>
<dbReference type="InterPro" id="IPR015797">
    <property type="entry name" value="NUDIX_hydrolase-like_dom_sf"/>
</dbReference>
<evidence type="ECO:0000256" key="2">
    <source>
        <dbReference type="ARBA" id="ARBA00001947"/>
    </source>
</evidence>
<evidence type="ECO:0000256" key="8">
    <source>
        <dbReference type="ARBA" id="ARBA00023027"/>
    </source>
</evidence>
<name>A0A365H2J1_9ACTN</name>
<dbReference type="PANTHER" id="PTHR42904">
    <property type="entry name" value="NUDIX HYDROLASE, NUDC SUBFAMILY"/>
    <property type="match status" value="1"/>
</dbReference>
<dbReference type="InterPro" id="IPR015376">
    <property type="entry name" value="Znr_NADH_PPase"/>
</dbReference>
<dbReference type="InterPro" id="IPR049734">
    <property type="entry name" value="NudC-like_C"/>
</dbReference>
<sequence>MDTLGWLALSRGVLDRVAERRRDEEWVEELWTDPRTRVLPVHEGRALVRLDGTPELHLLPSDRFPTPPQDRLLLGVDDEGTGYFAAFGPLPLIEGTERAQLRRVGALLSDRDSGLLTHAVALYNWHATHRYCPRCGEPTQPVAAGHVRACPACGAEQFPRVDPAVIMLVRDADDRLLLARHPEWPERRVSILAGFVEPGESLEQAVIREVREEVGLVVGDVRYLGSQPWPLPQSLMLGFFCQAEPDQELHEDEEEITDARWYDRDELQAAATAGDILLPGKISIARQLIERWYGGPLPGSWGL</sequence>
<evidence type="ECO:0000256" key="1">
    <source>
        <dbReference type="ARBA" id="ARBA00001946"/>
    </source>
</evidence>
<dbReference type="GO" id="GO:0019677">
    <property type="term" value="P:NAD+ catabolic process"/>
    <property type="evidence" value="ECO:0007669"/>
    <property type="project" value="TreeGrafter"/>
</dbReference>
<dbReference type="AlphaFoldDB" id="A0A365H2J1"/>
<evidence type="ECO:0000256" key="3">
    <source>
        <dbReference type="ARBA" id="ARBA00009595"/>
    </source>
</evidence>
<dbReference type="Pfam" id="PF09296">
    <property type="entry name" value="NUDIX-like"/>
    <property type="match status" value="1"/>
</dbReference>
<evidence type="ECO:0000256" key="9">
    <source>
        <dbReference type="ARBA" id="ARBA00023679"/>
    </source>
</evidence>
<keyword evidence="12" id="KW-1185">Reference proteome</keyword>
<dbReference type="Pfam" id="PF00293">
    <property type="entry name" value="NUDIX"/>
    <property type="match status" value="1"/>
</dbReference>
<comment type="similarity">
    <text evidence="3">Belongs to the Nudix hydrolase family. NudC subfamily.</text>
</comment>
<dbReference type="EC" id="3.6.1.22" evidence="4"/>
<keyword evidence="7" id="KW-0460">Magnesium</keyword>
<evidence type="ECO:0000256" key="6">
    <source>
        <dbReference type="ARBA" id="ARBA00022801"/>
    </source>
</evidence>
<organism evidence="11 12">
    <name type="scientific">Actinomadura craniellae</name>
    <dbReference type="NCBI Taxonomy" id="2231787"/>
    <lineage>
        <taxon>Bacteria</taxon>
        <taxon>Bacillati</taxon>
        <taxon>Actinomycetota</taxon>
        <taxon>Actinomycetes</taxon>
        <taxon>Streptosporangiales</taxon>
        <taxon>Thermomonosporaceae</taxon>
        <taxon>Actinomadura</taxon>
    </lineage>
</organism>
<evidence type="ECO:0000256" key="5">
    <source>
        <dbReference type="ARBA" id="ARBA00022723"/>
    </source>
</evidence>
<comment type="caution">
    <text evidence="11">The sequence shown here is derived from an EMBL/GenBank/DDBJ whole genome shotgun (WGS) entry which is preliminary data.</text>
</comment>
<comment type="cofactor">
    <cofactor evidence="1">
        <name>Mg(2+)</name>
        <dbReference type="ChEBI" id="CHEBI:18420"/>
    </cofactor>
</comment>
<comment type="cofactor">
    <cofactor evidence="2">
        <name>Zn(2+)</name>
        <dbReference type="ChEBI" id="CHEBI:29105"/>
    </cofactor>
</comment>
<evidence type="ECO:0000259" key="10">
    <source>
        <dbReference type="PROSITE" id="PS51462"/>
    </source>
</evidence>
<comment type="catalytic activity">
    <reaction evidence="9">
        <text>a 5'-end NAD(+)-phospho-ribonucleoside in mRNA + H2O = a 5'-end phospho-adenosine-phospho-ribonucleoside in mRNA + beta-nicotinamide D-ribonucleotide + 2 H(+)</text>
        <dbReference type="Rhea" id="RHEA:60876"/>
        <dbReference type="Rhea" id="RHEA-COMP:15698"/>
        <dbReference type="Rhea" id="RHEA-COMP:15719"/>
        <dbReference type="ChEBI" id="CHEBI:14649"/>
        <dbReference type="ChEBI" id="CHEBI:15377"/>
        <dbReference type="ChEBI" id="CHEBI:15378"/>
        <dbReference type="ChEBI" id="CHEBI:144029"/>
        <dbReference type="ChEBI" id="CHEBI:144051"/>
    </reaction>
    <physiologicalReaction direction="left-to-right" evidence="9">
        <dbReference type="Rhea" id="RHEA:60877"/>
    </physiologicalReaction>
</comment>
<dbReference type="GO" id="GO:0006742">
    <property type="term" value="P:NADP+ catabolic process"/>
    <property type="evidence" value="ECO:0007669"/>
    <property type="project" value="TreeGrafter"/>
</dbReference>
<dbReference type="RefSeq" id="WP_111869440.1">
    <property type="nucleotide sequence ID" value="NZ_QLYX01000009.1"/>
</dbReference>
<dbReference type="Gene3D" id="3.90.79.20">
    <property type="match status" value="1"/>
</dbReference>
<dbReference type="InterPro" id="IPR000086">
    <property type="entry name" value="NUDIX_hydrolase_dom"/>
</dbReference>
<dbReference type="PROSITE" id="PS51462">
    <property type="entry name" value="NUDIX"/>
    <property type="match status" value="1"/>
</dbReference>
<dbReference type="Gene3D" id="3.90.79.10">
    <property type="entry name" value="Nucleoside Triphosphate Pyrophosphohydrolase"/>
    <property type="match status" value="1"/>
</dbReference>
<dbReference type="CDD" id="cd03429">
    <property type="entry name" value="NUDIX_NADH_pyrophosphatase_Nudt13"/>
    <property type="match status" value="1"/>
</dbReference>
<dbReference type="GO" id="GO:0110153">
    <property type="term" value="F:RNA NAD-cap (NMN-forming) hydrolase activity"/>
    <property type="evidence" value="ECO:0007669"/>
    <property type="project" value="RHEA"/>
</dbReference>
<dbReference type="Pfam" id="PF09297">
    <property type="entry name" value="Zn_ribbon_NUD"/>
    <property type="match status" value="1"/>
</dbReference>
<reference evidence="11 12" key="1">
    <citation type="submission" date="2018-06" db="EMBL/GenBank/DDBJ databases">
        <title>Actinomadura craniellae sp. nov. isolated from marine sponge Craniella sp.</title>
        <authorList>
            <person name="Li L."/>
            <person name="Xu Q.H."/>
            <person name="Lin H.W."/>
            <person name="Lu Y.H."/>
        </authorList>
    </citation>
    <scope>NUCLEOTIDE SEQUENCE [LARGE SCALE GENOMIC DNA]</scope>
    <source>
        <strain evidence="11 12">LHW63021</strain>
    </source>
</reference>
<dbReference type="Proteomes" id="UP000251891">
    <property type="component" value="Unassembled WGS sequence"/>
</dbReference>
<gene>
    <name evidence="11" type="ORF">DPM19_19740</name>
</gene>
<dbReference type="GO" id="GO:0035529">
    <property type="term" value="F:NADH pyrophosphatase activity"/>
    <property type="evidence" value="ECO:0007669"/>
    <property type="project" value="TreeGrafter"/>
</dbReference>
<dbReference type="NCBIfam" id="NF001299">
    <property type="entry name" value="PRK00241.1"/>
    <property type="match status" value="1"/>
</dbReference>
<dbReference type="OrthoDB" id="9791656at2"/>
<evidence type="ECO:0000313" key="11">
    <source>
        <dbReference type="EMBL" id="RAY13317.1"/>
    </source>
</evidence>
<dbReference type="SUPFAM" id="SSF55811">
    <property type="entry name" value="Nudix"/>
    <property type="match status" value="1"/>
</dbReference>
<dbReference type="EMBL" id="QLYX01000009">
    <property type="protein sequence ID" value="RAY13317.1"/>
    <property type="molecule type" value="Genomic_DNA"/>
</dbReference>
<keyword evidence="6 11" id="KW-0378">Hydrolase</keyword>
<dbReference type="PANTHER" id="PTHR42904:SF6">
    <property type="entry name" value="NAD-CAPPED RNA HYDROLASE NUDT12"/>
    <property type="match status" value="1"/>
</dbReference>
<dbReference type="GO" id="GO:0046872">
    <property type="term" value="F:metal ion binding"/>
    <property type="evidence" value="ECO:0007669"/>
    <property type="project" value="UniProtKB-KW"/>
</dbReference>
<evidence type="ECO:0000313" key="12">
    <source>
        <dbReference type="Proteomes" id="UP000251891"/>
    </source>
</evidence>
<evidence type="ECO:0000256" key="4">
    <source>
        <dbReference type="ARBA" id="ARBA00012381"/>
    </source>
</evidence>
<feature type="domain" description="Nudix hydrolase" evidence="10">
    <location>
        <begin position="159"/>
        <end position="290"/>
    </location>
</feature>
<dbReference type="InterPro" id="IPR015375">
    <property type="entry name" value="NADH_PPase-like_N"/>
</dbReference>
<keyword evidence="5" id="KW-0479">Metal-binding</keyword>
<dbReference type="GO" id="GO:0005829">
    <property type="term" value="C:cytosol"/>
    <property type="evidence" value="ECO:0007669"/>
    <property type="project" value="TreeGrafter"/>
</dbReference>
<dbReference type="InterPro" id="IPR020084">
    <property type="entry name" value="NUDIX_hydrolase_CS"/>
</dbReference>
<dbReference type="InterPro" id="IPR050241">
    <property type="entry name" value="NAD-cap_RNA_hydrolase_NudC"/>
</dbReference>
<protein>
    <recommendedName>
        <fullName evidence="4">NAD(+) diphosphatase</fullName>
        <ecNumber evidence="4">3.6.1.22</ecNumber>
    </recommendedName>
</protein>
<dbReference type="PROSITE" id="PS00893">
    <property type="entry name" value="NUDIX_BOX"/>
    <property type="match status" value="1"/>
</dbReference>
<proteinExistence type="inferred from homology"/>